<comment type="caution">
    <text evidence="2">The sequence shown here is derived from an EMBL/GenBank/DDBJ whole genome shotgun (WGS) entry which is preliminary data.</text>
</comment>
<feature type="region of interest" description="Disordered" evidence="1">
    <location>
        <begin position="237"/>
        <end position="351"/>
    </location>
</feature>
<evidence type="ECO:0000313" key="2">
    <source>
        <dbReference type="EMBL" id="KAK9270350.1"/>
    </source>
</evidence>
<dbReference type="GO" id="GO:0071818">
    <property type="term" value="C:BAT3 complex"/>
    <property type="evidence" value="ECO:0007669"/>
    <property type="project" value="TreeGrafter"/>
</dbReference>
<feature type="compositionally biased region" description="Basic and acidic residues" evidence="1">
    <location>
        <begin position="293"/>
        <end position="311"/>
    </location>
</feature>
<dbReference type="PANTHER" id="PTHR15204:SF5">
    <property type="entry name" value="LARGE PROLINE-RICH PROTEIN BAG6 ISOFORM X1"/>
    <property type="match status" value="1"/>
</dbReference>
<sequence>MESMQLGLAMQHLGPLFLELGRTILTLRMGQSPAESIVNAGPAVYISPSGPNPIMVQPFPLQTSSLFGGSAVPSNPGAFGPVGIGNVPRHINIHIHAGTSLGPIVSGVGTRASNVDGMQGEHVNGTGSGDSGAARPVRNVLAAAVPTRPNVVATSVGAPSGLGVSISQPPPDSVSLSTVIAEVNSQIRNFVDNMRGTNQNPSGQSESSTALNSSVGAGAVNDVGNDQQRSMAVNGVGETSVSLPGCSSEGEHQKPPPESHQINNEDTGDDLSSKNVSTCSVEGLLRSSGETSLKSKDASDDAPRFSERNDVPEGAQAVPLGLGLGGLQPKRRSRQPKSQVMSGDGGASSTP</sequence>
<dbReference type="AlphaFoldDB" id="A0AAP0NEJ8"/>
<dbReference type="Proteomes" id="UP001415857">
    <property type="component" value="Unassembled WGS sequence"/>
</dbReference>
<proteinExistence type="predicted"/>
<gene>
    <name evidence="2" type="ORF">L1049_025929</name>
</gene>
<reference evidence="2 3" key="1">
    <citation type="journal article" date="2024" name="Plant J.">
        <title>Genome sequences and population genomics reveal climatic adaptation and genomic divergence between two closely related sweetgum species.</title>
        <authorList>
            <person name="Xu W.Q."/>
            <person name="Ren C.Q."/>
            <person name="Zhang X.Y."/>
            <person name="Comes H.P."/>
            <person name="Liu X.H."/>
            <person name="Li Y.G."/>
            <person name="Kettle C.J."/>
            <person name="Jalonen R."/>
            <person name="Gaisberger H."/>
            <person name="Ma Y.Z."/>
            <person name="Qiu Y.X."/>
        </authorList>
    </citation>
    <scope>NUCLEOTIDE SEQUENCE [LARGE SCALE GENOMIC DNA]</scope>
    <source>
        <strain evidence="2">Hangzhou</strain>
    </source>
</reference>
<dbReference type="GO" id="GO:0031593">
    <property type="term" value="F:polyubiquitin modification-dependent protein binding"/>
    <property type="evidence" value="ECO:0007669"/>
    <property type="project" value="TreeGrafter"/>
</dbReference>
<dbReference type="GO" id="GO:0051787">
    <property type="term" value="F:misfolded protein binding"/>
    <property type="evidence" value="ECO:0007669"/>
    <property type="project" value="TreeGrafter"/>
</dbReference>
<keyword evidence="3" id="KW-1185">Reference proteome</keyword>
<feature type="compositionally biased region" description="Polar residues" evidence="1">
    <location>
        <begin position="336"/>
        <end position="351"/>
    </location>
</feature>
<dbReference type="PANTHER" id="PTHR15204">
    <property type="entry name" value="LARGE PROLINE-RICH PROTEIN BAG6"/>
    <property type="match status" value="1"/>
</dbReference>
<evidence type="ECO:0000313" key="3">
    <source>
        <dbReference type="Proteomes" id="UP001415857"/>
    </source>
</evidence>
<dbReference type="EMBL" id="JBBPBK010000014">
    <property type="protein sequence ID" value="KAK9270350.1"/>
    <property type="molecule type" value="Genomic_DNA"/>
</dbReference>
<dbReference type="GO" id="GO:0036503">
    <property type="term" value="P:ERAD pathway"/>
    <property type="evidence" value="ECO:0007669"/>
    <property type="project" value="TreeGrafter"/>
</dbReference>
<evidence type="ECO:0000256" key="1">
    <source>
        <dbReference type="SAM" id="MobiDB-lite"/>
    </source>
</evidence>
<feature type="compositionally biased region" description="Polar residues" evidence="1">
    <location>
        <begin position="195"/>
        <end position="215"/>
    </location>
</feature>
<organism evidence="2 3">
    <name type="scientific">Liquidambar formosana</name>
    <name type="common">Formosan gum</name>
    <dbReference type="NCBI Taxonomy" id="63359"/>
    <lineage>
        <taxon>Eukaryota</taxon>
        <taxon>Viridiplantae</taxon>
        <taxon>Streptophyta</taxon>
        <taxon>Embryophyta</taxon>
        <taxon>Tracheophyta</taxon>
        <taxon>Spermatophyta</taxon>
        <taxon>Magnoliopsida</taxon>
        <taxon>eudicotyledons</taxon>
        <taxon>Gunneridae</taxon>
        <taxon>Pentapetalae</taxon>
        <taxon>Saxifragales</taxon>
        <taxon>Altingiaceae</taxon>
        <taxon>Liquidambar</taxon>
    </lineage>
</organism>
<protein>
    <submittedName>
        <fullName evidence="2">Uncharacterized protein</fullName>
    </submittedName>
</protein>
<name>A0AAP0NEJ8_LIQFO</name>
<feature type="region of interest" description="Disordered" evidence="1">
    <location>
        <begin position="193"/>
        <end position="222"/>
    </location>
</feature>
<accession>A0AAP0NEJ8</accession>